<gene>
    <name evidence="2" type="ORF">RMCFA_3827</name>
</gene>
<dbReference type="CDD" id="cd02976">
    <property type="entry name" value="NrdH"/>
    <property type="match status" value="1"/>
</dbReference>
<protein>
    <submittedName>
        <fullName evidence="2">Glutaredoxin</fullName>
    </submittedName>
</protein>
<evidence type="ECO:0000313" key="3">
    <source>
        <dbReference type="Proteomes" id="UP000069705"/>
    </source>
</evidence>
<dbReference type="InterPro" id="IPR036249">
    <property type="entry name" value="Thioredoxin-like_sf"/>
</dbReference>
<reference evidence="3" key="2">
    <citation type="submission" date="2016-02" db="EMBL/GenBank/DDBJ databases">
        <title>Draft genome sequence of five rapidly growing Mycobacterium species.</title>
        <authorList>
            <person name="Katahira K."/>
            <person name="Gotou Y."/>
            <person name="Iida K."/>
            <person name="Ogura Y."/>
            <person name="Hayashi T."/>
        </authorList>
    </citation>
    <scope>NUCLEOTIDE SEQUENCE [LARGE SCALE GENOMIC DNA]</scope>
    <source>
        <strain evidence="3">JCM6368</strain>
    </source>
</reference>
<name>A0A124E4P2_MYCFO</name>
<comment type="caution">
    <text evidence="2">The sequence shown here is derived from an EMBL/GenBank/DDBJ whole genome shotgun (WGS) entry which is preliminary data.</text>
</comment>
<evidence type="ECO:0000313" key="2">
    <source>
        <dbReference type="EMBL" id="GAT03715.1"/>
    </source>
</evidence>
<sequence>MTTTLYTQPACGGCTFAAKDLVKAGIDFVTRDVRTDDAARDELLRLYAEHRSEGEHPQTPVTVIDGAAFFGPVELHAHLRAQAKAAA</sequence>
<dbReference type="AlphaFoldDB" id="A0A124E4P2"/>
<organism evidence="2 3">
    <name type="scientific">Mycolicibacterium fortuitum subsp. acetamidolyticum</name>
    <dbReference type="NCBI Taxonomy" id="144550"/>
    <lineage>
        <taxon>Bacteria</taxon>
        <taxon>Bacillati</taxon>
        <taxon>Actinomycetota</taxon>
        <taxon>Actinomycetes</taxon>
        <taxon>Mycobacteriales</taxon>
        <taxon>Mycobacteriaceae</taxon>
        <taxon>Mycolicibacterium</taxon>
    </lineage>
</organism>
<proteinExistence type="predicted"/>
<dbReference type="Proteomes" id="UP000069705">
    <property type="component" value="Unassembled WGS sequence"/>
</dbReference>
<dbReference type="PROSITE" id="PS51354">
    <property type="entry name" value="GLUTAREDOXIN_2"/>
    <property type="match status" value="1"/>
</dbReference>
<dbReference type="Pfam" id="PF00462">
    <property type="entry name" value="Glutaredoxin"/>
    <property type="match status" value="1"/>
</dbReference>
<dbReference type="RefSeq" id="WP_061264382.1">
    <property type="nucleotide sequence ID" value="NZ_BCSZ01000035.1"/>
</dbReference>
<accession>A0A124E4P2</accession>
<feature type="domain" description="Glutaredoxin" evidence="1">
    <location>
        <begin position="4"/>
        <end position="66"/>
    </location>
</feature>
<dbReference type="InterPro" id="IPR002109">
    <property type="entry name" value="Glutaredoxin"/>
</dbReference>
<dbReference type="EMBL" id="BCSZ01000035">
    <property type="protein sequence ID" value="GAT03715.1"/>
    <property type="molecule type" value="Genomic_DNA"/>
</dbReference>
<evidence type="ECO:0000259" key="1">
    <source>
        <dbReference type="Pfam" id="PF00462"/>
    </source>
</evidence>
<dbReference type="SUPFAM" id="SSF52833">
    <property type="entry name" value="Thioredoxin-like"/>
    <property type="match status" value="1"/>
</dbReference>
<dbReference type="Gene3D" id="3.40.30.10">
    <property type="entry name" value="Glutaredoxin"/>
    <property type="match status" value="1"/>
</dbReference>
<reference evidence="2 3" key="1">
    <citation type="journal article" date="2016" name="Genome Announc.">
        <title>Draft Genome Sequences of Five Rapidly Growing Mycobacterium Species, M. thermoresistibile, M. fortuitum subsp. acetamidolyticum, M. canariasense, M. brisbanense, and M. novocastrense.</title>
        <authorList>
            <person name="Katahira K."/>
            <person name="Ogura Y."/>
            <person name="Gotoh Y."/>
            <person name="Hayashi T."/>
        </authorList>
    </citation>
    <scope>NUCLEOTIDE SEQUENCE [LARGE SCALE GENOMIC DNA]</scope>
    <source>
        <strain evidence="2 3">JCM6368</strain>
    </source>
</reference>